<evidence type="ECO:0000256" key="1">
    <source>
        <dbReference type="ARBA" id="ARBA00007803"/>
    </source>
</evidence>
<accession>A0A6A4X698</accession>
<evidence type="ECO:0000259" key="8">
    <source>
        <dbReference type="PROSITE" id="PS50103"/>
    </source>
</evidence>
<keyword evidence="6" id="KW-0862">Zinc</keyword>
<dbReference type="AlphaFoldDB" id="A0A6A4X698"/>
<dbReference type="Proteomes" id="UP000440578">
    <property type="component" value="Unassembled WGS sequence"/>
</dbReference>
<evidence type="ECO:0000256" key="2">
    <source>
        <dbReference type="ARBA" id="ARBA00022980"/>
    </source>
</evidence>
<dbReference type="PANTHER" id="PTHR10965">
    <property type="entry name" value="60S RIBOSOMAL PROTEIN L38"/>
    <property type="match status" value="1"/>
</dbReference>
<dbReference type="GO" id="GO:0022625">
    <property type="term" value="C:cytosolic large ribosomal subunit"/>
    <property type="evidence" value="ECO:0007669"/>
    <property type="project" value="TreeGrafter"/>
</dbReference>
<feature type="domain" description="C3H1-type" evidence="8">
    <location>
        <begin position="197"/>
        <end position="219"/>
    </location>
</feature>
<dbReference type="FunFam" id="3.30.720.90:FF:000001">
    <property type="entry name" value="60S ribosomal protein L38"/>
    <property type="match status" value="1"/>
</dbReference>
<feature type="zinc finger region" description="C3H1-type" evidence="6">
    <location>
        <begin position="43"/>
        <end position="64"/>
    </location>
</feature>
<evidence type="ECO:0000256" key="5">
    <source>
        <dbReference type="ARBA" id="ARBA00035338"/>
    </source>
</evidence>
<organism evidence="9 10">
    <name type="scientific">Amphibalanus amphitrite</name>
    <name type="common">Striped barnacle</name>
    <name type="synonym">Balanus amphitrite</name>
    <dbReference type="NCBI Taxonomy" id="1232801"/>
    <lineage>
        <taxon>Eukaryota</taxon>
        <taxon>Metazoa</taxon>
        <taxon>Ecdysozoa</taxon>
        <taxon>Arthropoda</taxon>
        <taxon>Crustacea</taxon>
        <taxon>Multicrustacea</taxon>
        <taxon>Cirripedia</taxon>
        <taxon>Thoracica</taxon>
        <taxon>Thoracicalcarea</taxon>
        <taxon>Balanomorpha</taxon>
        <taxon>Balanoidea</taxon>
        <taxon>Balanidae</taxon>
        <taxon>Amphibalaninae</taxon>
        <taxon>Amphibalanus</taxon>
    </lineage>
</organism>
<evidence type="ECO:0000256" key="4">
    <source>
        <dbReference type="ARBA" id="ARBA00035235"/>
    </source>
</evidence>
<dbReference type="Pfam" id="PF01781">
    <property type="entry name" value="Ribosomal_L38e"/>
    <property type="match status" value="1"/>
</dbReference>
<reference evidence="9 10" key="1">
    <citation type="submission" date="2019-07" db="EMBL/GenBank/DDBJ databases">
        <title>Draft genome assembly of a fouling barnacle, Amphibalanus amphitrite (Darwin, 1854): The first reference genome for Thecostraca.</title>
        <authorList>
            <person name="Kim W."/>
        </authorList>
    </citation>
    <scope>NUCLEOTIDE SEQUENCE [LARGE SCALE GENOMIC DNA]</scope>
    <source>
        <strain evidence="9">SNU_AA5</strain>
        <tissue evidence="9">Soma without cirri and trophi</tissue>
    </source>
</reference>
<keyword evidence="2 7" id="KW-0689">Ribosomal protein</keyword>
<name>A0A6A4X698_AMPAM</name>
<dbReference type="GO" id="GO:0008270">
    <property type="term" value="F:zinc ion binding"/>
    <property type="evidence" value="ECO:0007669"/>
    <property type="project" value="UniProtKB-KW"/>
</dbReference>
<dbReference type="GO" id="GO:0003735">
    <property type="term" value="F:structural constituent of ribosome"/>
    <property type="evidence" value="ECO:0007669"/>
    <property type="project" value="InterPro"/>
</dbReference>
<dbReference type="PROSITE" id="PS50103">
    <property type="entry name" value="ZF_C3H1"/>
    <property type="match status" value="2"/>
</dbReference>
<evidence type="ECO:0000256" key="6">
    <source>
        <dbReference type="PROSITE-ProRule" id="PRU00723"/>
    </source>
</evidence>
<dbReference type="InterPro" id="IPR038464">
    <property type="entry name" value="Ribosomal_eL38_sf"/>
</dbReference>
<feature type="domain" description="C3H1-type" evidence="8">
    <location>
        <begin position="43"/>
        <end position="64"/>
    </location>
</feature>
<dbReference type="EMBL" id="VIIS01000224">
    <property type="protein sequence ID" value="KAF0311630.1"/>
    <property type="molecule type" value="Genomic_DNA"/>
</dbReference>
<evidence type="ECO:0000256" key="3">
    <source>
        <dbReference type="ARBA" id="ARBA00023274"/>
    </source>
</evidence>
<dbReference type="GO" id="GO:0006412">
    <property type="term" value="P:translation"/>
    <property type="evidence" value="ECO:0007669"/>
    <property type="project" value="InterPro"/>
</dbReference>
<feature type="zinc finger region" description="C3H1-type" evidence="6">
    <location>
        <begin position="197"/>
        <end position="219"/>
    </location>
</feature>
<sequence length="315" mass="35730">MSFPPPEMLRNGQQQAPRRLPNMCNDYNHMGGCSRSNCHELHLCTHFLQNRCTAERCNKAHALGTPRNILLLESEGWSGPGDLELALDILRRLAREQAVSICFNYNIGSCSVPNCDRLHVCYRRVVDTCPLGDCGLSHDLHDKHNAALLASAGLTDTPVTELLRRLQEQVRHPPPQPGLCGAYGLQGCQGHCLQLHYCEAFLHSRCGFGDRCSKSHSLKEPHNQRVLTFFGWTEEQVLEELRKEGPRQIKEIKDFLLTCRRPDAKSVRIKKNSENTKFKVRCSRFLYTLVITDKEKAEKLKQSLPPGLSMKEFGK</sequence>
<dbReference type="Gene3D" id="3.30.1370.210">
    <property type="match status" value="1"/>
</dbReference>
<evidence type="ECO:0000256" key="7">
    <source>
        <dbReference type="RuleBase" id="RU003445"/>
    </source>
</evidence>
<gene>
    <name evidence="9" type="primary">RpL38</name>
    <name evidence="9" type="ORF">FJT64_017574</name>
</gene>
<proteinExistence type="inferred from homology"/>
<dbReference type="GO" id="GO:0022618">
    <property type="term" value="P:protein-RNA complex assembly"/>
    <property type="evidence" value="ECO:0007669"/>
    <property type="project" value="TreeGrafter"/>
</dbReference>
<dbReference type="InterPro" id="IPR000571">
    <property type="entry name" value="Znf_CCCH"/>
</dbReference>
<comment type="similarity">
    <text evidence="1 7">Belongs to the eukaryotic ribosomal protein eL38 family.</text>
</comment>
<dbReference type="PANTHER" id="PTHR10965:SF0">
    <property type="entry name" value="LARGE RIBOSOMAL SUBUNIT PROTEIN EL38"/>
    <property type="match status" value="1"/>
</dbReference>
<evidence type="ECO:0000313" key="9">
    <source>
        <dbReference type="EMBL" id="KAF0311630.1"/>
    </source>
</evidence>
<dbReference type="InterPro" id="IPR002675">
    <property type="entry name" value="Ribosomal_eL38"/>
</dbReference>
<evidence type="ECO:0000313" key="10">
    <source>
        <dbReference type="Proteomes" id="UP000440578"/>
    </source>
</evidence>
<keyword evidence="3 7" id="KW-0687">Ribonucleoprotein</keyword>
<protein>
    <recommendedName>
        <fullName evidence="4">Large ribosomal subunit protein eL38</fullName>
    </recommendedName>
    <alternativeName>
        <fullName evidence="5">60S ribosomal protein L38</fullName>
    </alternativeName>
</protein>
<dbReference type="OrthoDB" id="10250488at2759"/>
<keyword evidence="6" id="KW-0479">Metal-binding</keyword>
<keyword evidence="6" id="KW-0863">Zinc-finger</keyword>
<comment type="caution">
    <text evidence="9">The sequence shown here is derived from an EMBL/GenBank/DDBJ whole genome shotgun (WGS) entry which is preliminary data.</text>
</comment>
<dbReference type="Gene3D" id="3.30.720.90">
    <property type="match status" value="1"/>
</dbReference>
<keyword evidence="10" id="KW-1185">Reference proteome</keyword>